<keyword evidence="6" id="KW-0276">Fatty acid metabolism</keyword>
<dbReference type="FunFam" id="1.20.140.10:FF:000025">
    <property type="entry name" value="Acyl-coenzyme A oxidase"/>
    <property type="match status" value="1"/>
</dbReference>
<dbReference type="InterPro" id="IPR036250">
    <property type="entry name" value="AcylCo_DH-like_C"/>
</dbReference>
<evidence type="ECO:0000256" key="7">
    <source>
        <dbReference type="ARBA" id="ARBA00022946"/>
    </source>
</evidence>
<feature type="binding site" evidence="13">
    <location>
        <position position="219"/>
    </location>
    <ligand>
        <name>FAD</name>
        <dbReference type="ChEBI" id="CHEBI:57692"/>
    </ligand>
</feature>
<dbReference type="InterPro" id="IPR046373">
    <property type="entry name" value="Acyl-CoA_Oxase/DH_mid-dom_sf"/>
</dbReference>
<dbReference type="GO" id="GO:0003997">
    <property type="term" value="F:acyl-CoA oxidase activity"/>
    <property type="evidence" value="ECO:0000318"/>
    <property type="project" value="GO_Central"/>
</dbReference>
<evidence type="ECO:0000256" key="13">
    <source>
        <dbReference type="PIRSR" id="PIRSR000168-2"/>
    </source>
</evidence>
<evidence type="ECO:0000259" key="14">
    <source>
        <dbReference type="Pfam" id="PF01756"/>
    </source>
</evidence>
<dbReference type="GO" id="GO:0005777">
    <property type="term" value="C:peroxisome"/>
    <property type="evidence" value="ECO:0000318"/>
    <property type="project" value="GO_Central"/>
</dbReference>
<feature type="domain" description="Acyl-CoA oxidase/dehydrogenase middle" evidence="15">
    <location>
        <begin position="176"/>
        <end position="292"/>
    </location>
</feature>
<evidence type="ECO:0000259" key="16">
    <source>
        <dbReference type="Pfam" id="PF22924"/>
    </source>
</evidence>
<sequence length="686" mass="75769">MESGRASAGAMEAALNRLQKLALHLGSEAGFESSPLSAEPTAARLSEKHSQLRVEKLQAFLAGSYKVDKERIYAFFQNHPELQTPVEISKVEHRELAYKQMKALVQEGGLKPLTLLMTDPAKYYNVFEAIGTVDLSLSIKMGVQYSLWGGSVVNLGTQKHKDKYAVAIETLEAPGCFAMTELHHGSNVQGVQTTATYDIARQEFVINTPNEGATKWWIGNAACHGKFATVFARLKLPSAKSHIDEDMGVHAFIVPIRSLEDHKVLPGVEIRDCGYKVGLNGVDNGALRFRNVRIPRENLLNRFGDVAPDGTYSSPLPSASKRFAATLGELVGGRVGLAYGSVAVLKAASTIAIRYSSVRQQFGPPGEPEIAILDYQSQQLKLMPMLASSYAFYFAADYLVKRYAEMKMTHDEAIVADVHALSAGLKAHITAYTAKSLSVCREACGGHGYAAVNRFGALRNDHDIFLTFEGDNTVLLQQVAADLLKQYKEKFSGGALAVTWLYLRQQMATYTSQTNPVATHRGSAEHLRDPTFQLNAFRYRTATLLHTAALRLRKHSARLGSFQAWNRCLNHLLTLAESHIESVILAKFVESYKRCQDPEARSALKTLCDLYALERIWKNIGSFRNEDYVAPSKAKAIQRQVELLCYEVRGMSGQLVDAFGIPDSMLRAPIGLKTGQYAEYSSMIGW</sequence>
<dbReference type="Proteomes" id="UP000054558">
    <property type="component" value="Unassembled WGS sequence"/>
</dbReference>
<dbReference type="OrthoDB" id="538336at2759"/>
<evidence type="ECO:0000256" key="8">
    <source>
        <dbReference type="ARBA" id="ARBA00023002"/>
    </source>
</evidence>
<dbReference type="FunFam" id="2.40.110.10:FF:000005">
    <property type="entry name" value="Acyl-coenzyme A oxidase"/>
    <property type="match status" value="1"/>
</dbReference>
<dbReference type="GO" id="GO:0033540">
    <property type="term" value="P:fatty acid beta-oxidation using acyl-CoA oxidase"/>
    <property type="evidence" value="ECO:0000318"/>
    <property type="project" value="GO_Central"/>
</dbReference>
<evidence type="ECO:0000259" key="15">
    <source>
        <dbReference type="Pfam" id="PF02770"/>
    </source>
</evidence>
<dbReference type="InterPro" id="IPR012258">
    <property type="entry name" value="Acyl-CoA_oxidase"/>
</dbReference>
<keyword evidence="9" id="KW-0443">Lipid metabolism</keyword>
<evidence type="ECO:0000256" key="4">
    <source>
        <dbReference type="ARBA" id="ARBA00022630"/>
    </source>
</evidence>
<keyword evidence="8" id="KW-0560">Oxidoreductase</keyword>
<evidence type="ECO:0000313" key="17">
    <source>
        <dbReference type="EMBL" id="GAQ81246.1"/>
    </source>
</evidence>
<protein>
    <recommendedName>
        <fullName evidence="11">Acyl-coenzyme A oxidase</fullName>
    </recommendedName>
</protein>
<dbReference type="Gene3D" id="2.40.110.10">
    <property type="entry name" value="Butyryl-CoA Dehydrogenase, subunit A, domain 2"/>
    <property type="match status" value="1"/>
</dbReference>
<dbReference type="GO" id="GO:0050660">
    <property type="term" value="F:flavin adenine dinucleotide binding"/>
    <property type="evidence" value="ECO:0000318"/>
    <property type="project" value="GO_Central"/>
</dbReference>
<comment type="cofactor">
    <cofactor evidence="1">
        <name>FAD</name>
        <dbReference type="ChEBI" id="CHEBI:57692"/>
    </cofactor>
</comment>
<evidence type="ECO:0000256" key="1">
    <source>
        <dbReference type="ARBA" id="ARBA00001974"/>
    </source>
</evidence>
<dbReference type="FunFam" id="1.20.140.10:FF:000010">
    <property type="entry name" value="Acyl-coenzyme A oxidase"/>
    <property type="match status" value="1"/>
</dbReference>
<feature type="binding site" evidence="13">
    <location>
        <position position="180"/>
    </location>
    <ligand>
        <name>FAD</name>
        <dbReference type="ChEBI" id="CHEBI:57692"/>
    </ligand>
</feature>
<feature type="domain" description="Acyl-CoA oxidase C-terminal" evidence="14">
    <location>
        <begin position="530"/>
        <end position="676"/>
    </location>
</feature>
<organism evidence="17 18">
    <name type="scientific">Klebsormidium nitens</name>
    <name type="common">Green alga</name>
    <name type="synonym">Ulothrix nitens</name>
    <dbReference type="NCBI Taxonomy" id="105231"/>
    <lineage>
        <taxon>Eukaryota</taxon>
        <taxon>Viridiplantae</taxon>
        <taxon>Streptophyta</taxon>
        <taxon>Klebsormidiophyceae</taxon>
        <taxon>Klebsormidiales</taxon>
        <taxon>Klebsormidiaceae</taxon>
        <taxon>Klebsormidium</taxon>
    </lineage>
</organism>
<keyword evidence="7" id="KW-0809">Transit peptide</keyword>
<evidence type="ECO:0000313" key="18">
    <source>
        <dbReference type="Proteomes" id="UP000054558"/>
    </source>
</evidence>
<keyword evidence="5 11" id="KW-0274">FAD</keyword>
<evidence type="ECO:0000256" key="9">
    <source>
        <dbReference type="ARBA" id="ARBA00023098"/>
    </source>
</evidence>
<dbReference type="OMA" id="GHIGIFL"/>
<keyword evidence="4 11" id="KW-0285">Flavoprotein</keyword>
<reference evidence="17 18" key="1">
    <citation type="journal article" date="2014" name="Nat. Commun.">
        <title>Klebsormidium flaccidum genome reveals primary factors for plant terrestrial adaptation.</title>
        <authorList>
            <person name="Hori K."/>
            <person name="Maruyama F."/>
            <person name="Fujisawa T."/>
            <person name="Togashi T."/>
            <person name="Yamamoto N."/>
            <person name="Seo M."/>
            <person name="Sato S."/>
            <person name="Yamada T."/>
            <person name="Mori H."/>
            <person name="Tajima N."/>
            <person name="Moriyama T."/>
            <person name="Ikeuchi M."/>
            <person name="Watanabe M."/>
            <person name="Wada H."/>
            <person name="Kobayashi K."/>
            <person name="Saito M."/>
            <person name="Masuda T."/>
            <person name="Sasaki-Sekimoto Y."/>
            <person name="Mashiguchi K."/>
            <person name="Awai K."/>
            <person name="Shimojima M."/>
            <person name="Masuda S."/>
            <person name="Iwai M."/>
            <person name="Nobusawa T."/>
            <person name="Narise T."/>
            <person name="Kondo S."/>
            <person name="Saito H."/>
            <person name="Sato R."/>
            <person name="Murakawa M."/>
            <person name="Ihara Y."/>
            <person name="Oshima-Yamada Y."/>
            <person name="Ohtaka K."/>
            <person name="Satoh M."/>
            <person name="Sonobe K."/>
            <person name="Ishii M."/>
            <person name="Ohtani R."/>
            <person name="Kanamori-Sato M."/>
            <person name="Honoki R."/>
            <person name="Miyazaki D."/>
            <person name="Mochizuki H."/>
            <person name="Umetsu J."/>
            <person name="Higashi K."/>
            <person name="Shibata D."/>
            <person name="Kamiya Y."/>
            <person name="Sato N."/>
            <person name="Nakamura Y."/>
            <person name="Tabata S."/>
            <person name="Ida S."/>
            <person name="Kurokawa K."/>
            <person name="Ohta H."/>
        </authorList>
    </citation>
    <scope>NUCLEOTIDE SEQUENCE [LARGE SCALE GENOMIC DNA]</scope>
    <source>
        <strain evidence="17 18">NIES-2285</strain>
    </source>
</reference>
<feature type="active site" description="Proton acceptor" evidence="12">
    <location>
        <position position="469"/>
    </location>
</feature>
<dbReference type="Pfam" id="PF22924">
    <property type="entry name" value="ACOX_C_alpha1"/>
    <property type="match status" value="1"/>
</dbReference>
<comment type="similarity">
    <text evidence="3 11">Belongs to the acyl-CoA oxidase family.</text>
</comment>
<dbReference type="SUPFAM" id="SSF56645">
    <property type="entry name" value="Acyl-CoA dehydrogenase NM domain-like"/>
    <property type="match status" value="1"/>
</dbReference>
<dbReference type="Pfam" id="PF02770">
    <property type="entry name" value="Acyl-CoA_dh_M"/>
    <property type="match status" value="1"/>
</dbReference>
<dbReference type="InterPro" id="IPR055060">
    <property type="entry name" value="ACOX_C_alpha1"/>
</dbReference>
<dbReference type="GO" id="GO:0071949">
    <property type="term" value="F:FAD binding"/>
    <property type="evidence" value="ECO:0007669"/>
    <property type="project" value="InterPro"/>
</dbReference>
<accession>A0A0U9HUA0</accession>
<evidence type="ECO:0000256" key="10">
    <source>
        <dbReference type="ARBA" id="ARBA00023140"/>
    </source>
</evidence>
<dbReference type="AlphaFoldDB" id="A0A0U9HUA0"/>
<dbReference type="Gene3D" id="1.20.140.10">
    <property type="entry name" value="Butyryl-CoA Dehydrogenase, subunit A, domain 3"/>
    <property type="match status" value="2"/>
</dbReference>
<dbReference type="Pfam" id="PF01756">
    <property type="entry name" value="ACOX"/>
    <property type="match status" value="1"/>
</dbReference>
<dbReference type="InterPro" id="IPR006091">
    <property type="entry name" value="Acyl-CoA_Oxase/DH_mid-dom"/>
</dbReference>
<feature type="domain" description="Acyl-CoA oxidase C-alpha1" evidence="16">
    <location>
        <begin position="328"/>
        <end position="483"/>
    </location>
</feature>
<dbReference type="STRING" id="105231.A0A0U9HUA0"/>
<dbReference type="PANTHER" id="PTHR10909">
    <property type="entry name" value="ELECTRON TRANSPORT OXIDOREDUCTASE"/>
    <property type="match status" value="1"/>
</dbReference>
<comment type="subcellular location">
    <subcellularLocation>
        <location evidence="2">Peroxisome</location>
    </subcellularLocation>
</comment>
<proteinExistence type="inferred from homology"/>
<evidence type="ECO:0000256" key="6">
    <source>
        <dbReference type="ARBA" id="ARBA00022832"/>
    </source>
</evidence>
<evidence type="ECO:0000256" key="2">
    <source>
        <dbReference type="ARBA" id="ARBA00004275"/>
    </source>
</evidence>
<keyword evidence="18" id="KW-1185">Reference proteome</keyword>
<evidence type="ECO:0000256" key="5">
    <source>
        <dbReference type="ARBA" id="ARBA00022827"/>
    </source>
</evidence>
<dbReference type="PANTHER" id="PTHR10909:SF378">
    <property type="entry name" value="ACYL-COENZYME A OXIDASE"/>
    <property type="match status" value="1"/>
</dbReference>
<dbReference type="PIRSF" id="PIRSF000168">
    <property type="entry name" value="Acyl-CoA_oxidase"/>
    <property type="match status" value="1"/>
</dbReference>
<dbReference type="InterPro" id="IPR002655">
    <property type="entry name" value="Acyl-CoA_oxidase_C"/>
</dbReference>
<keyword evidence="10" id="KW-0576">Peroxisome</keyword>
<dbReference type="GO" id="GO:0005504">
    <property type="term" value="F:fatty acid binding"/>
    <property type="evidence" value="ECO:0000318"/>
    <property type="project" value="GO_Central"/>
</dbReference>
<dbReference type="InterPro" id="IPR009100">
    <property type="entry name" value="AcylCoA_DH/oxidase_NM_dom_sf"/>
</dbReference>
<name>A0A0U9HUA0_KLENI</name>
<dbReference type="SUPFAM" id="SSF47203">
    <property type="entry name" value="Acyl-CoA dehydrogenase C-terminal domain-like"/>
    <property type="match status" value="2"/>
</dbReference>
<evidence type="ECO:0000256" key="11">
    <source>
        <dbReference type="PIRNR" id="PIRNR000168"/>
    </source>
</evidence>
<dbReference type="EMBL" id="DF237024">
    <property type="protein sequence ID" value="GAQ81246.1"/>
    <property type="molecule type" value="Genomic_DNA"/>
</dbReference>
<gene>
    <name evidence="17" type="ORF">KFL_000750140</name>
</gene>
<evidence type="ECO:0000256" key="3">
    <source>
        <dbReference type="ARBA" id="ARBA00006288"/>
    </source>
</evidence>
<evidence type="ECO:0000256" key="12">
    <source>
        <dbReference type="PIRSR" id="PIRSR000168-1"/>
    </source>
</evidence>